<gene>
    <name evidence="1" type="ORF">COY87_03010</name>
</gene>
<name>A0A2M7QJL2_9BACT</name>
<dbReference type="EMBL" id="PFLI01000103">
    <property type="protein sequence ID" value="PIY72040.1"/>
    <property type="molecule type" value="Genomic_DNA"/>
</dbReference>
<evidence type="ECO:0000313" key="1">
    <source>
        <dbReference type="EMBL" id="PIY72040.1"/>
    </source>
</evidence>
<reference evidence="2" key="1">
    <citation type="submission" date="2017-09" db="EMBL/GenBank/DDBJ databases">
        <title>Depth-based differentiation of microbial function through sediment-hosted aquifers and enrichment of novel symbionts in the deep terrestrial subsurface.</title>
        <authorList>
            <person name="Probst A.J."/>
            <person name="Ladd B."/>
            <person name="Jarett J.K."/>
            <person name="Geller-Mcgrath D.E."/>
            <person name="Sieber C.M.K."/>
            <person name="Emerson J.B."/>
            <person name="Anantharaman K."/>
            <person name="Thomas B.C."/>
            <person name="Malmstrom R."/>
            <person name="Stieglmeier M."/>
            <person name="Klingl A."/>
            <person name="Woyke T."/>
            <person name="Ryan C.M."/>
            <person name="Banfield J.F."/>
        </authorList>
    </citation>
    <scope>NUCLEOTIDE SEQUENCE [LARGE SCALE GENOMIC DNA]</scope>
</reference>
<sequence>MAIETERRQSGLWSVLYQPDIPPRTINKFQKIFDYLGIVVITDVRFAAMTKMNMACFQATNAFAASTNTLLSYDGFKVDNQPWLIFSEKINLHGTPQLGHNVLRIAETKIDAPFALIDPACYLYDIPYKEMPIAVGNQNFLERAMSELYSSATKKYLTTKLQFH</sequence>
<proteinExistence type="predicted"/>
<dbReference type="Proteomes" id="UP000229401">
    <property type="component" value="Unassembled WGS sequence"/>
</dbReference>
<dbReference type="AlphaFoldDB" id="A0A2M7QJL2"/>
<organism evidence="1 2">
    <name type="scientific">Candidatus Roizmanbacteria bacterium CG_4_10_14_0_8_um_filter_33_9</name>
    <dbReference type="NCBI Taxonomy" id="1974826"/>
    <lineage>
        <taxon>Bacteria</taxon>
        <taxon>Candidatus Roizmaniibacteriota</taxon>
    </lineage>
</organism>
<comment type="caution">
    <text evidence="1">The sequence shown here is derived from an EMBL/GenBank/DDBJ whole genome shotgun (WGS) entry which is preliminary data.</text>
</comment>
<protein>
    <submittedName>
        <fullName evidence="1">Uncharacterized protein</fullName>
    </submittedName>
</protein>
<evidence type="ECO:0000313" key="2">
    <source>
        <dbReference type="Proteomes" id="UP000229401"/>
    </source>
</evidence>
<accession>A0A2M7QJL2</accession>